<evidence type="ECO:0000259" key="1">
    <source>
        <dbReference type="Pfam" id="PF24705"/>
    </source>
</evidence>
<evidence type="ECO:0000313" key="2">
    <source>
        <dbReference type="EMBL" id="GGK79110.1"/>
    </source>
</evidence>
<reference evidence="3" key="1">
    <citation type="journal article" date="2019" name="Int. J. Syst. Evol. Microbiol.">
        <title>The Global Catalogue of Microorganisms (GCM) 10K type strain sequencing project: providing services to taxonomists for standard genome sequencing and annotation.</title>
        <authorList>
            <consortium name="The Broad Institute Genomics Platform"/>
            <consortium name="The Broad Institute Genome Sequencing Center for Infectious Disease"/>
            <person name="Wu L."/>
            <person name="Ma J."/>
        </authorList>
    </citation>
    <scope>NUCLEOTIDE SEQUENCE [LARGE SCALE GENOMIC DNA]</scope>
    <source>
        <strain evidence="3">CGMCC 1.5362</strain>
    </source>
</reference>
<organism evidence="2 3">
    <name type="scientific">Ornithinimicrobium pekingense</name>
    <dbReference type="NCBI Taxonomy" id="384677"/>
    <lineage>
        <taxon>Bacteria</taxon>
        <taxon>Bacillati</taxon>
        <taxon>Actinomycetota</taxon>
        <taxon>Actinomycetes</taxon>
        <taxon>Micrococcales</taxon>
        <taxon>Ornithinimicrobiaceae</taxon>
        <taxon>Ornithinimicrobium</taxon>
    </lineage>
</organism>
<protein>
    <recommendedName>
        <fullName evidence="1">DUF7668 domain-containing protein</fullName>
    </recommendedName>
</protein>
<dbReference type="InterPro" id="IPR056085">
    <property type="entry name" value="DUF7668"/>
</dbReference>
<sequence length="249" mass="26830">MRQAAVFCLNLLVKEAFGAVRPFSRVGEADLREGLASLGGRLLPLSPESVRELTARPVEGYPDQVDVVVPLVTADGPTGAGLLVRVTEHGSVYRPEVLSFVDAEPTEAQTRPGDVRGAGVAVFPGPPGTPEKGLLPVPERWRPVVAGVVHRLAAGDFAGLVRDGVAPAREGPDDLGFEHWLVEYPATLVDLPDEAWPFTDHEPTDEAEVWDVSVELWTAEEGRSDLTLEGQVHDDGSAVTMRIERIHTL</sequence>
<dbReference type="RefSeq" id="WP_022922217.1">
    <property type="nucleotide sequence ID" value="NZ_BMLB01000006.1"/>
</dbReference>
<evidence type="ECO:0000313" key="3">
    <source>
        <dbReference type="Proteomes" id="UP000662111"/>
    </source>
</evidence>
<dbReference type="EMBL" id="BMLB01000006">
    <property type="protein sequence ID" value="GGK79110.1"/>
    <property type="molecule type" value="Genomic_DNA"/>
</dbReference>
<proteinExistence type="predicted"/>
<accession>A0ABQ2FC51</accession>
<dbReference type="Pfam" id="PF24705">
    <property type="entry name" value="DUF7668"/>
    <property type="match status" value="1"/>
</dbReference>
<gene>
    <name evidence="2" type="ORF">GCM10011509_29560</name>
</gene>
<comment type="caution">
    <text evidence="2">The sequence shown here is derived from an EMBL/GenBank/DDBJ whole genome shotgun (WGS) entry which is preliminary data.</text>
</comment>
<feature type="domain" description="DUF7668" evidence="1">
    <location>
        <begin position="178"/>
        <end position="248"/>
    </location>
</feature>
<name>A0ABQ2FC51_9MICO</name>
<keyword evidence="3" id="KW-1185">Reference proteome</keyword>
<dbReference type="Proteomes" id="UP000662111">
    <property type="component" value="Unassembled WGS sequence"/>
</dbReference>